<keyword evidence="3" id="KW-1185">Reference proteome</keyword>
<reference evidence="3" key="1">
    <citation type="journal article" date="2019" name="Int. J. Syst. Evol. Microbiol.">
        <title>The Global Catalogue of Microorganisms (GCM) 10K type strain sequencing project: providing services to taxonomists for standard genome sequencing and annotation.</title>
        <authorList>
            <consortium name="The Broad Institute Genomics Platform"/>
            <consortium name="The Broad Institute Genome Sequencing Center for Infectious Disease"/>
            <person name="Wu L."/>
            <person name="Ma J."/>
        </authorList>
    </citation>
    <scope>NUCLEOTIDE SEQUENCE [LARGE SCALE GENOMIC DNA]</scope>
    <source>
        <strain evidence="3">CGMCC-1.15741</strain>
    </source>
</reference>
<organism evidence="2 3">
    <name type="scientific">Ponticaulis profundi</name>
    <dbReference type="NCBI Taxonomy" id="2665222"/>
    <lineage>
        <taxon>Bacteria</taxon>
        <taxon>Pseudomonadati</taxon>
        <taxon>Pseudomonadota</taxon>
        <taxon>Alphaproteobacteria</taxon>
        <taxon>Hyphomonadales</taxon>
        <taxon>Hyphomonadaceae</taxon>
        <taxon>Ponticaulis</taxon>
    </lineage>
</organism>
<name>A0ABW1SD51_9PROT</name>
<protein>
    <submittedName>
        <fullName evidence="2">Abortive infection family protein</fullName>
    </submittedName>
</protein>
<evidence type="ECO:0000313" key="2">
    <source>
        <dbReference type="EMBL" id="MFC6199161.1"/>
    </source>
</evidence>
<sequence>MENASALNLDDVFKDFSPDTTLPKLRASIAADLVAENPDVALDRVHTYCVKRFRNLLASRNQAVDAKTPLDAIFGAYGKALRDEGAVSEFALPTLRVQHKLFDGLNQARNKRSFAHDNALLDVSEAQFIIDSVLASLAFIERIEASRRAPATDLDDEFPF</sequence>
<evidence type="ECO:0000313" key="3">
    <source>
        <dbReference type="Proteomes" id="UP001596303"/>
    </source>
</evidence>
<accession>A0ABW1SD51</accession>
<evidence type="ECO:0000259" key="1">
    <source>
        <dbReference type="Pfam" id="PF14355"/>
    </source>
</evidence>
<feature type="domain" description="Abortive infection protein-like C-terminal" evidence="1">
    <location>
        <begin position="74"/>
        <end position="140"/>
    </location>
</feature>
<gene>
    <name evidence="2" type="ORF">ACFQDM_13835</name>
</gene>
<dbReference type="Pfam" id="PF14355">
    <property type="entry name" value="Abi_C"/>
    <property type="match status" value="1"/>
</dbReference>
<comment type="caution">
    <text evidence="2">The sequence shown here is derived from an EMBL/GenBank/DDBJ whole genome shotgun (WGS) entry which is preliminary data.</text>
</comment>
<dbReference type="RefSeq" id="WP_377379984.1">
    <property type="nucleotide sequence ID" value="NZ_JBHSSW010000028.1"/>
</dbReference>
<dbReference type="EMBL" id="JBHSSW010000028">
    <property type="protein sequence ID" value="MFC6199161.1"/>
    <property type="molecule type" value="Genomic_DNA"/>
</dbReference>
<dbReference type="InterPro" id="IPR026001">
    <property type="entry name" value="Abi-like_C"/>
</dbReference>
<dbReference type="Proteomes" id="UP001596303">
    <property type="component" value="Unassembled WGS sequence"/>
</dbReference>
<proteinExistence type="predicted"/>